<dbReference type="PANTHER" id="PTHR24148:SF64">
    <property type="entry name" value="HETEROKARYON INCOMPATIBILITY DOMAIN-CONTAINING PROTEIN"/>
    <property type="match status" value="1"/>
</dbReference>
<sequence>MTGHYQYEYLGAGSIRVLHLVSVKPEIIFNVEHVSLDSEPVYNALSYTWGDPVFSRRVHIGHSYLNVTPSLHDCLQHLGEFVGTKIWIDALCINQLDDEEKSRQVQGMARVYRQASKVLIWLGTSTDGSDQAMKGIATYGKAAVDAGILNLRPENFAAWPDMGDDAELVKTRDALLKLMKKATDCEGDVDRIEERLPRVAFATLTNRSYFTRVWVKQEITLARDTTVLCGEYMTTVEYFHALVIFYSLLISWEVVEYRAGRITRIPGPFSEQELMAAESPWDLQKTAVCGDAVGFALSGRRSYRTKGPEPLYRLLQQSYIRPSMHVLCCKDPRDKIWGLSGLASDMSELGLEVNYKNSVEEAYEATARALLRQGYTNVLKWCRSEQLRSPSWVPNWALPIWNPWSEDTGTPLFKASGVKCQTTSEKTDIITPGTVRLQGVLVDVITESGSVWKADSDQSFDQNASLTIMRELMGFLEKSRYPEEKKMDALWRIPIGDKELPESSPYFVRATERSKQQFLALASKVMDSDLKATTYSYQSCMGYNYMTRPVASGQGYVGLGPSNVEPGDVVVLLFGGSTPFVLRQRADSRGGYYVIGEAYIYGIMDGEFMENCDSMAVFELF</sequence>
<dbReference type="EMBL" id="JAGPYM010000104">
    <property type="protein sequence ID" value="KAH6867396.1"/>
    <property type="molecule type" value="Genomic_DNA"/>
</dbReference>
<keyword evidence="3" id="KW-1185">Reference proteome</keyword>
<dbReference type="Pfam" id="PF26639">
    <property type="entry name" value="Het-6_barrel"/>
    <property type="match status" value="1"/>
</dbReference>
<dbReference type="InterPro" id="IPR052895">
    <property type="entry name" value="HetReg/Transcr_Mod"/>
</dbReference>
<evidence type="ECO:0000313" key="2">
    <source>
        <dbReference type="EMBL" id="KAH6867396.1"/>
    </source>
</evidence>
<evidence type="ECO:0000313" key="3">
    <source>
        <dbReference type="Proteomes" id="UP000777438"/>
    </source>
</evidence>
<dbReference type="InterPro" id="IPR010730">
    <property type="entry name" value="HET"/>
</dbReference>
<name>A0A9P8VMI8_9HYPO</name>
<dbReference type="PANTHER" id="PTHR24148">
    <property type="entry name" value="ANKYRIN REPEAT DOMAIN-CONTAINING PROTEIN 39 HOMOLOG-RELATED"/>
    <property type="match status" value="1"/>
</dbReference>
<feature type="domain" description="Heterokaryon incompatibility" evidence="1">
    <location>
        <begin position="42"/>
        <end position="218"/>
    </location>
</feature>
<protein>
    <submittedName>
        <fullName evidence="2">Heterokaryon incompatibility protein-domain-containing protein</fullName>
    </submittedName>
</protein>
<comment type="caution">
    <text evidence="2">The sequence shown here is derived from an EMBL/GenBank/DDBJ whole genome shotgun (WGS) entry which is preliminary data.</text>
</comment>
<organism evidence="2 3">
    <name type="scientific">Thelonectria olida</name>
    <dbReference type="NCBI Taxonomy" id="1576542"/>
    <lineage>
        <taxon>Eukaryota</taxon>
        <taxon>Fungi</taxon>
        <taxon>Dikarya</taxon>
        <taxon>Ascomycota</taxon>
        <taxon>Pezizomycotina</taxon>
        <taxon>Sordariomycetes</taxon>
        <taxon>Hypocreomycetidae</taxon>
        <taxon>Hypocreales</taxon>
        <taxon>Nectriaceae</taxon>
        <taxon>Thelonectria</taxon>
    </lineage>
</organism>
<proteinExistence type="predicted"/>
<dbReference type="OrthoDB" id="2157530at2759"/>
<dbReference type="Pfam" id="PF06985">
    <property type="entry name" value="HET"/>
    <property type="match status" value="1"/>
</dbReference>
<accession>A0A9P8VMI8</accession>
<evidence type="ECO:0000259" key="1">
    <source>
        <dbReference type="Pfam" id="PF06985"/>
    </source>
</evidence>
<gene>
    <name evidence="2" type="ORF">B0T10DRAFT_502428</name>
</gene>
<reference evidence="2 3" key="1">
    <citation type="journal article" date="2021" name="Nat. Commun.">
        <title>Genetic determinants of endophytism in the Arabidopsis root mycobiome.</title>
        <authorList>
            <person name="Mesny F."/>
            <person name="Miyauchi S."/>
            <person name="Thiergart T."/>
            <person name="Pickel B."/>
            <person name="Atanasova L."/>
            <person name="Karlsson M."/>
            <person name="Huettel B."/>
            <person name="Barry K.W."/>
            <person name="Haridas S."/>
            <person name="Chen C."/>
            <person name="Bauer D."/>
            <person name="Andreopoulos W."/>
            <person name="Pangilinan J."/>
            <person name="LaButti K."/>
            <person name="Riley R."/>
            <person name="Lipzen A."/>
            <person name="Clum A."/>
            <person name="Drula E."/>
            <person name="Henrissat B."/>
            <person name="Kohler A."/>
            <person name="Grigoriev I.V."/>
            <person name="Martin F.M."/>
            <person name="Hacquard S."/>
        </authorList>
    </citation>
    <scope>NUCLEOTIDE SEQUENCE [LARGE SCALE GENOMIC DNA]</scope>
    <source>
        <strain evidence="2 3">MPI-CAGE-CH-0241</strain>
    </source>
</reference>
<dbReference type="Proteomes" id="UP000777438">
    <property type="component" value="Unassembled WGS sequence"/>
</dbReference>
<dbReference type="AlphaFoldDB" id="A0A9P8VMI8"/>